<dbReference type="AlphaFoldDB" id="W2LFW4"/>
<protein>
    <submittedName>
        <fullName evidence="1">Uncharacterized protein</fullName>
    </submittedName>
</protein>
<feature type="non-terminal residue" evidence="1">
    <location>
        <position position="1"/>
    </location>
</feature>
<dbReference type="EMBL" id="KI679029">
    <property type="protein sequence ID" value="ETL95589.1"/>
    <property type="molecule type" value="Genomic_DNA"/>
</dbReference>
<organism evidence="1">
    <name type="scientific">Phytophthora nicotianae</name>
    <name type="common">Potato buckeye rot agent</name>
    <name type="synonym">Phytophthora parasitica</name>
    <dbReference type="NCBI Taxonomy" id="4792"/>
    <lineage>
        <taxon>Eukaryota</taxon>
        <taxon>Sar</taxon>
        <taxon>Stramenopiles</taxon>
        <taxon>Oomycota</taxon>
        <taxon>Peronosporomycetes</taxon>
        <taxon>Peronosporales</taxon>
        <taxon>Peronosporaceae</taxon>
        <taxon>Phytophthora</taxon>
    </lineage>
</organism>
<dbReference type="OrthoDB" id="112058at2759"/>
<evidence type="ECO:0000313" key="1">
    <source>
        <dbReference type="EMBL" id="ETL95589.1"/>
    </source>
</evidence>
<reference evidence="1" key="1">
    <citation type="submission" date="2013-11" db="EMBL/GenBank/DDBJ databases">
        <title>The Genome Sequence of Phytophthora parasitica CHvinca01.</title>
        <authorList>
            <consortium name="The Broad Institute Genomics Platform"/>
            <person name="Russ C."/>
            <person name="Tyler B."/>
            <person name="Panabieres F."/>
            <person name="Shan W."/>
            <person name="Tripathy S."/>
            <person name="Grunwald N."/>
            <person name="Machado M."/>
            <person name="Johnson C.S."/>
            <person name="Arredondo F."/>
            <person name="Hong C."/>
            <person name="Coffey M."/>
            <person name="Young S.K."/>
            <person name="Zeng Q."/>
            <person name="Gargeya S."/>
            <person name="Fitzgerald M."/>
            <person name="Abouelleil A."/>
            <person name="Alvarado L."/>
            <person name="Chapman S.B."/>
            <person name="Gainer-Dewar J."/>
            <person name="Goldberg J."/>
            <person name="Griggs A."/>
            <person name="Gujja S."/>
            <person name="Hansen M."/>
            <person name="Howarth C."/>
            <person name="Imamovic A."/>
            <person name="Ireland A."/>
            <person name="Larimer J."/>
            <person name="McCowan C."/>
            <person name="Murphy C."/>
            <person name="Pearson M."/>
            <person name="Poon T.W."/>
            <person name="Priest M."/>
            <person name="Roberts A."/>
            <person name="Saif S."/>
            <person name="Shea T."/>
            <person name="Sykes S."/>
            <person name="Wortman J."/>
            <person name="Nusbaum C."/>
            <person name="Birren B."/>
        </authorList>
    </citation>
    <scope>NUCLEOTIDE SEQUENCE [LARGE SCALE GENOMIC DNA]</scope>
    <source>
        <strain evidence="1">CHvinca01</strain>
    </source>
</reference>
<dbReference type="Proteomes" id="UP000054423">
    <property type="component" value="Unassembled WGS sequence"/>
</dbReference>
<proteinExistence type="predicted"/>
<gene>
    <name evidence="1" type="ORF">L917_06637</name>
</gene>
<accession>W2LFW4</accession>
<sequence>YPERPTSTLTNREADHVDVDESLLPEDSWERKLEEDEYEVERIADVR</sequence>
<name>W2LFW4_PHYNI</name>